<keyword evidence="7 14" id="KW-0276">Fatty acid metabolism</keyword>
<dbReference type="HOGENOM" id="CLU_034302_6_1_1"/>
<evidence type="ECO:0000256" key="10">
    <source>
        <dbReference type="ARBA" id="ARBA00023136"/>
    </source>
</evidence>
<dbReference type="GO" id="GO:0030148">
    <property type="term" value="P:sphingolipid biosynthetic process"/>
    <property type="evidence" value="ECO:0007669"/>
    <property type="project" value="TreeGrafter"/>
</dbReference>
<comment type="pathway">
    <text evidence="2 14">Lipid metabolism; fatty acid biosynthesis.</text>
</comment>
<evidence type="ECO:0000256" key="13">
    <source>
        <dbReference type="ARBA" id="ARBA00036671"/>
    </source>
</evidence>
<dbReference type="eggNOG" id="KOG3187">
    <property type="taxonomic scope" value="Eukaryota"/>
</dbReference>
<dbReference type="InterPro" id="IPR007482">
    <property type="entry name" value="Tyr_Pase-like_PTPLA"/>
</dbReference>
<name>G3B1T3_CANTC</name>
<dbReference type="EC" id="4.2.1.134" evidence="4 14"/>
<comment type="function">
    <text evidence="14">Catalyzes the third of the four reactions of the long-chain fatty acids elongation cycle. This endoplasmic reticulum-bound enzymatic process, allows the addition of two carbons to the chain of long- and very long-chain fatty acids/VLCFAs per cycle. This enzyme catalyzes the dehydration of the 3-hydroxyacyl-CoA intermediate into trans-2,3-enoyl-CoA, within each cycle of fatty acid elongation. Thereby, it participates to the production of VLCFAs of different chain lengths that are involved in multiple biological processes as precursors of membrane lipids and lipid mediators.</text>
</comment>
<comment type="caution">
    <text evidence="14">Lacks conserved residue(s) required for the propagation of feature annotation.</text>
</comment>
<keyword evidence="11 14" id="KW-0275">Fatty acid biosynthesis</keyword>
<comment type="similarity">
    <text evidence="3 14">Belongs to the very long-chain fatty acids dehydratase HACD family.</text>
</comment>
<dbReference type="STRING" id="590646.G3B1T3"/>
<dbReference type="GO" id="GO:0030497">
    <property type="term" value="P:fatty acid elongation"/>
    <property type="evidence" value="ECO:0007669"/>
    <property type="project" value="TreeGrafter"/>
</dbReference>
<dbReference type="GO" id="GO:0042761">
    <property type="term" value="P:very long-chain fatty acid biosynthetic process"/>
    <property type="evidence" value="ECO:0007669"/>
    <property type="project" value="TreeGrafter"/>
</dbReference>
<comment type="subcellular location">
    <subcellularLocation>
        <location evidence="14">Endoplasmic reticulum membrane</location>
        <topology evidence="14">Multi-pass membrane protein</topology>
    </subcellularLocation>
    <subcellularLocation>
        <location evidence="1">Membrane</location>
        <topology evidence="1">Multi-pass membrane protein</topology>
    </subcellularLocation>
</comment>
<gene>
    <name evidence="15" type="ORF">CANTEDRAFT_120092</name>
</gene>
<evidence type="ECO:0000256" key="12">
    <source>
        <dbReference type="ARBA" id="ARBA00023239"/>
    </source>
</evidence>
<evidence type="ECO:0000256" key="9">
    <source>
        <dbReference type="ARBA" id="ARBA00023098"/>
    </source>
</evidence>
<evidence type="ECO:0000256" key="8">
    <source>
        <dbReference type="ARBA" id="ARBA00022989"/>
    </source>
</evidence>
<evidence type="ECO:0000256" key="14">
    <source>
        <dbReference type="RuleBase" id="RU363109"/>
    </source>
</evidence>
<keyword evidence="12 14" id="KW-0456">Lyase</keyword>
<dbReference type="PANTHER" id="PTHR11035:SF3">
    <property type="entry name" value="VERY-LONG-CHAIN (3R)-3-HYDROXYACYL-COA DEHYDRATASE"/>
    <property type="match status" value="1"/>
</dbReference>
<dbReference type="PANTHER" id="PTHR11035">
    <property type="entry name" value="VERY-LONG-CHAIN (3R)-3-HYDROXYACYL-COA DEHYDRATASE"/>
    <property type="match status" value="1"/>
</dbReference>
<comment type="catalytic activity">
    <reaction evidence="13 14">
        <text>a very-long-chain (3R)-3-hydroxyacyl-CoA = a very-long-chain (2E)-enoyl-CoA + H2O</text>
        <dbReference type="Rhea" id="RHEA:45812"/>
        <dbReference type="ChEBI" id="CHEBI:15377"/>
        <dbReference type="ChEBI" id="CHEBI:83728"/>
        <dbReference type="ChEBI" id="CHEBI:85440"/>
        <dbReference type="EC" id="4.2.1.134"/>
    </reaction>
</comment>
<feature type="transmembrane region" description="Helical" evidence="14">
    <location>
        <begin position="183"/>
        <end position="205"/>
    </location>
</feature>
<dbReference type="EMBL" id="GL996515">
    <property type="protein sequence ID" value="EGV64527.1"/>
    <property type="molecule type" value="Genomic_DNA"/>
</dbReference>
<feature type="transmembrane region" description="Helical" evidence="14">
    <location>
        <begin position="149"/>
        <end position="171"/>
    </location>
</feature>
<keyword evidence="9 14" id="KW-0443">Lipid metabolism</keyword>
<sequence length="217" mass="24807">MSIKTTYLAVYNTVSGLLWFTIAIRTLIDVAGLVFPGSKLASHSVYSTHAYDGFPHKLLVYTQSLNAVLEIGNSSLGITRSKVSITSLQFFARCSITIGVCYLTPESKGNFNPLVFPALVLTWSAAEIIRYPYYTLKALNINPPDWLDWLRYSGFLVLYPLGLATEPVVIYDSLEYVKSMFHYYFFVVGFTLYIPGFYFLYTYMLKQRKRVLRKKTE</sequence>
<proteinExistence type="inferred from homology"/>
<dbReference type="AlphaFoldDB" id="G3B1T3"/>
<organism evidence="16">
    <name type="scientific">Candida tenuis (strain ATCC 10573 / BCRC 21748 / CBS 615 / JCM 9827 / NBRC 10315 / NRRL Y-1498 / VKM Y-70)</name>
    <name type="common">Yeast</name>
    <name type="synonym">Yamadazyma tenuis</name>
    <dbReference type="NCBI Taxonomy" id="590646"/>
    <lineage>
        <taxon>Eukaryota</taxon>
        <taxon>Fungi</taxon>
        <taxon>Dikarya</taxon>
        <taxon>Ascomycota</taxon>
        <taxon>Saccharomycotina</taxon>
        <taxon>Pichiomycetes</taxon>
        <taxon>Debaryomycetaceae</taxon>
        <taxon>Yamadazyma</taxon>
    </lineage>
</organism>
<evidence type="ECO:0000256" key="4">
    <source>
        <dbReference type="ARBA" id="ARBA00013122"/>
    </source>
</evidence>
<dbReference type="Pfam" id="PF04387">
    <property type="entry name" value="PTPLA"/>
    <property type="match status" value="1"/>
</dbReference>
<evidence type="ECO:0000256" key="6">
    <source>
        <dbReference type="ARBA" id="ARBA00022692"/>
    </source>
</evidence>
<dbReference type="OrthoDB" id="46988at2759"/>
<evidence type="ECO:0000256" key="5">
    <source>
        <dbReference type="ARBA" id="ARBA00022516"/>
    </source>
</evidence>
<dbReference type="KEGG" id="cten:18248751"/>
<evidence type="ECO:0000256" key="11">
    <source>
        <dbReference type="ARBA" id="ARBA00023160"/>
    </source>
</evidence>
<dbReference type="Proteomes" id="UP000000707">
    <property type="component" value="Unassembled WGS sequence"/>
</dbReference>
<keyword evidence="5 14" id="KW-0444">Lipid biosynthesis</keyword>
<dbReference type="GeneID" id="18248751"/>
<keyword evidence="10 14" id="KW-0472">Membrane</keyword>
<evidence type="ECO:0000256" key="1">
    <source>
        <dbReference type="ARBA" id="ARBA00004141"/>
    </source>
</evidence>
<evidence type="ECO:0000256" key="2">
    <source>
        <dbReference type="ARBA" id="ARBA00005194"/>
    </source>
</evidence>
<keyword evidence="16" id="KW-1185">Reference proteome</keyword>
<feature type="transmembrane region" description="Helical" evidence="14">
    <location>
        <begin position="16"/>
        <end position="35"/>
    </location>
</feature>
<reference evidence="15 16" key="1">
    <citation type="journal article" date="2011" name="Proc. Natl. Acad. Sci. U.S.A.">
        <title>Comparative genomics of xylose-fermenting fungi for enhanced biofuel production.</title>
        <authorList>
            <person name="Wohlbach D.J."/>
            <person name="Kuo A."/>
            <person name="Sato T.K."/>
            <person name="Potts K.M."/>
            <person name="Salamov A.A."/>
            <person name="LaButti K.M."/>
            <person name="Sun H."/>
            <person name="Clum A."/>
            <person name="Pangilinan J.L."/>
            <person name="Lindquist E.A."/>
            <person name="Lucas S."/>
            <person name="Lapidus A."/>
            <person name="Jin M."/>
            <person name="Gunawan C."/>
            <person name="Balan V."/>
            <person name="Dale B.E."/>
            <person name="Jeffries T.W."/>
            <person name="Zinkel R."/>
            <person name="Barry K.W."/>
            <person name="Grigoriev I.V."/>
            <person name="Gasch A.P."/>
        </authorList>
    </citation>
    <scope>NUCLEOTIDE SEQUENCE [LARGE SCALE GENOMIC DNA]</scope>
    <source>
        <strain evidence="16">ATCC 10573 / BCRC 21748 / CBS 615 / JCM 9827 / NBRC 10315 / NRRL Y-1498 / VKM Y-70</strain>
    </source>
</reference>
<evidence type="ECO:0000256" key="7">
    <source>
        <dbReference type="ARBA" id="ARBA00022832"/>
    </source>
</evidence>
<protein>
    <recommendedName>
        <fullName evidence="4 14">Very-long-chain (3R)-3-hydroxyacyl-CoA dehydratase</fullName>
        <ecNumber evidence="4 14">4.2.1.134</ecNumber>
    </recommendedName>
</protein>
<evidence type="ECO:0000256" key="3">
    <source>
        <dbReference type="ARBA" id="ARBA00007811"/>
    </source>
</evidence>
<dbReference type="GO" id="GO:0102158">
    <property type="term" value="F:very-long-chain (3R)-3-hydroxyacyl-CoA dehydratase activity"/>
    <property type="evidence" value="ECO:0007669"/>
    <property type="project" value="UniProtKB-EC"/>
</dbReference>
<keyword evidence="14" id="KW-0256">Endoplasmic reticulum</keyword>
<evidence type="ECO:0000313" key="16">
    <source>
        <dbReference type="Proteomes" id="UP000000707"/>
    </source>
</evidence>
<dbReference type="UniPathway" id="UPA00094"/>
<dbReference type="GO" id="GO:0005789">
    <property type="term" value="C:endoplasmic reticulum membrane"/>
    <property type="evidence" value="ECO:0007669"/>
    <property type="project" value="UniProtKB-SubCell"/>
</dbReference>
<keyword evidence="8 14" id="KW-1133">Transmembrane helix</keyword>
<feature type="transmembrane region" description="Helical" evidence="14">
    <location>
        <begin position="111"/>
        <end position="129"/>
    </location>
</feature>
<keyword evidence="6 14" id="KW-0812">Transmembrane</keyword>
<evidence type="ECO:0000313" key="15">
    <source>
        <dbReference type="EMBL" id="EGV64527.1"/>
    </source>
</evidence>
<dbReference type="RefSeq" id="XP_006685333.1">
    <property type="nucleotide sequence ID" value="XM_006685270.1"/>
</dbReference>
<accession>G3B1T3</accession>